<dbReference type="PANTHER" id="PTHR33490:SF12">
    <property type="entry name" value="BLL5557 PROTEIN"/>
    <property type="match status" value="1"/>
</dbReference>
<name>A0A327NQT4_9BACT</name>
<feature type="compositionally biased region" description="Polar residues" evidence="1">
    <location>
        <begin position="272"/>
        <end position="290"/>
    </location>
</feature>
<dbReference type="RefSeq" id="WP_111345783.1">
    <property type="nucleotide sequence ID" value="NZ_QLII01000001.1"/>
</dbReference>
<keyword evidence="4" id="KW-1185">Reference proteome</keyword>
<accession>A0A327NQT4</accession>
<comment type="caution">
    <text evidence="3">The sequence shown here is derived from an EMBL/GenBank/DDBJ whole genome shotgun (WGS) entry which is preliminary data.</text>
</comment>
<dbReference type="EMBL" id="QLII01000001">
    <property type="protein sequence ID" value="RAI76316.1"/>
    <property type="molecule type" value="Genomic_DNA"/>
</dbReference>
<dbReference type="Pfam" id="PF01841">
    <property type="entry name" value="Transglut_core"/>
    <property type="match status" value="1"/>
</dbReference>
<dbReference type="InterPro" id="IPR002931">
    <property type="entry name" value="Transglutaminase-like"/>
</dbReference>
<feature type="domain" description="Transglutaminase-like" evidence="2">
    <location>
        <begin position="159"/>
        <end position="219"/>
    </location>
</feature>
<evidence type="ECO:0000313" key="4">
    <source>
        <dbReference type="Proteomes" id="UP000249016"/>
    </source>
</evidence>
<dbReference type="InterPro" id="IPR038765">
    <property type="entry name" value="Papain-like_cys_pep_sf"/>
</dbReference>
<dbReference type="PANTHER" id="PTHR33490">
    <property type="entry name" value="BLR5614 PROTEIN-RELATED"/>
    <property type="match status" value="1"/>
</dbReference>
<dbReference type="OrthoDB" id="9804872at2"/>
<dbReference type="SUPFAM" id="SSF54001">
    <property type="entry name" value="Cysteine proteinases"/>
    <property type="match status" value="1"/>
</dbReference>
<dbReference type="Proteomes" id="UP000249016">
    <property type="component" value="Unassembled WGS sequence"/>
</dbReference>
<evidence type="ECO:0000259" key="2">
    <source>
        <dbReference type="SMART" id="SM00460"/>
    </source>
</evidence>
<dbReference type="SMART" id="SM00460">
    <property type="entry name" value="TGc"/>
    <property type="match status" value="1"/>
</dbReference>
<gene>
    <name evidence="3" type="ORF">HMF3257_22935</name>
</gene>
<organism evidence="3 4">
    <name type="scientific">Spirosoma telluris</name>
    <dbReference type="NCBI Taxonomy" id="2183553"/>
    <lineage>
        <taxon>Bacteria</taxon>
        <taxon>Pseudomonadati</taxon>
        <taxon>Bacteroidota</taxon>
        <taxon>Cytophagia</taxon>
        <taxon>Cytophagales</taxon>
        <taxon>Cytophagaceae</taxon>
        <taxon>Spirosoma</taxon>
    </lineage>
</organism>
<dbReference type="InterPro" id="IPR013589">
    <property type="entry name" value="Bac_transglu_N"/>
</dbReference>
<sequence length="290" mass="32297">MQLNAGCELSFQAQTPTPLILMLRPRSGAGQWIIREEYQITPAVNVTEFTDMYGNLCQRVVAPEGPFSIHFSATVQTADLIDVAPGAPYTPVEDLPDDVLHYTLPSRYCQSDQLGNLASSITNGTESGYDQAEAIRKWIHENITYQYGTSNASTSAIDTANNRIGVCRDFTHLGISLCRALNIPARMVVGYLYQLDPMDLHAWFEAYIDGRWFTFDATQEKPRGNRITVAYGRDAADVAFTTQFGPMQLNDMKVWVDTAQNDAEESERKMEQTPTLSNSAGSMNQNSNQQ</sequence>
<dbReference type="Pfam" id="PF08379">
    <property type="entry name" value="Bact_transglu_N"/>
    <property type="match status" value="1"/>
</dbReference>
<dbReference type="Gene3D" id="2.60.40.2250">
    <property type="match status" value="1"/>
</dbReference>
<proteinExistence type="predicted"/>
<evidence type="ECO:0000313" key="3">
    <source>
        <dbReference type="EMBL" id="RAI76316.1"/>
    </source>
</evidence>
<dbReference type="Gene3D" id="3.10.620.30">
    <property type="match status" value="1"/>
</dbReference>
<dbReference type="AlphaFoldDB" id="A0A327NQT4"/>
<protein>
    <submittedName>
        <fullName evidence="3">Transglutaminase family protein</fullName>
    </submittedName>
</protein>
<feature type="region of interest" description="Disordered" evidence="1">
    <location>
        <begin position="261"/>
        <end position="290"/>
    </location>
</feature>
<evidence type="ECO:0000256" key="1">
    <source>
        <dbReference type="SAM" id="MobiDB-lite"/>
    </source>
</evidence>
<reference evidence="3 4" key="1">
    <citation type="submission" date="2018-06" db="EMBL/GenBank/DDBJ databases">
        <title>Spirosoma sp. HMF3257 Genome sequencing and assembly.</title>
        <authorList>
            <person name="Kang H."/>
            <person name="Cha I."/>
            <person name="Kim H."/>
            <person name="Kang J."/>
            <person name="Joh K."/>
        </authorList>
    </citation>
    <scope>NUCLEOTIDE SEQUENCE [LARGE SCALE GENOMIC DNA]</scope>
    <source>
        <strain evidence="3 4">HMF3257</strain>
    </source>
</reference>